<feature type="compositionally biased region" description="Polar residues" evidence="1">
    <location>
        <begin position="394"/>
        <end position="405"/>
    </location>
</feature>
<dbReference type="PANTHER" id="PTHR34222">
    <property type="entry name" value="GAG_PRE-INTEGRS DOMAIN-CONTAINING PROTEIN"/>
    <property type="match status" value="1"/>
</dbReference>
<dbReference type="PaxDb" id="4097-A0A1S3Z5V8"/>
<proteinExistence type="predicted"/>
<gene>
    <name evidence="4" type="primary">LOC107783136</name>
</gene>
<protein>
    <recommendedName>
        <fullName evidence="5">Reverse transcriptase Ty1/copia-type domain-containing protein</fullName>
    </recommendedName>
</protein>
<evidence type="ECO:0000313" key="4">
    <source>
        <dbReference type="RefSeq" id="XP_016459597.1"/>
    </source>
</evidence>
<dbReference type="OrthoDB" id="1929979at2759"/>
<name>A0A1S3Z5V8_TOBAC</name>
<dbReference type="Pfam" id="PF07727">
    <property type="entry name" value="RVT_2"/>
    <property type="match status" value="1"/>
</dbReference>
<evidence type="ECO:0008006" key="5">
    <source>
        <dbReference type="Google" id="ProtNLM"/>
    </source>
</evidence>
<feature type="domain" description="Retrovirus-related Pol polyprotein from transposon TNT 1-94-like beta-barrel" evidence="3">
    <location>
        <begin position="173"/>
        <end position="221"/>
    </location>
</feature>
<evidence type="ECO:0000259" key="2">
    <source>
        <dbReference type="Pfam" id="PF07727"/>
    </source>
</evidence>
<reference evidence="4" key="1">
    <citation type="submission" date="2025-08" db="UniProtKB">
        <authorList>
            <consortium name="RefSeq"/>
        </authorList>
    </citation>
    <scope>IDENTIFICATION</scope>
</reference>
<feature type="compositionally biased region" description="Low complexity" evidence="1">
    <location>
        <begin position="406"/>
        <end position="421"/>
    </location>
</feature>
<feature type="region of interest" description="Disordered" evidence="1">
    <location>
        <begin position="1"/>
        <end position="34"/>
    </location>
</feature>
<dbReference type="Pfam" id="PF22936">
    <property type="entry name" value="Pol_BBD"/>
    <property type="match status" value="1"/>
</dbReference>
<feature type="compositionally biased region" description="Polar residues" evidence="1">
    <location>
        <begin position="422"/>
        <end position="471"/>
    </location>
</feature>
<evidence type="ECO:0000259" key="3">
    <source>
        <dbReference type="Pfam" id="PF22936"/>
    </source>
</evidence>
<dbReference type="RefSeq" id="XP_016459597.1">
    <property type="nucleotide sequence ID" value="XM_016604111.1"/>
</dbReference>
<dbReference type="InterPro" id="IPR054722">
    <property type="entry name" value="PolX-like_BBD"/>
</dbReference>
<feature type="compositionally biased region" description="Low complexity" evidence="1">
    <location>
        <begin position="16"/>
        <end position="29"/>
    </location>
</feature>
<dbReference type="AlphaFoldDB" id="A0A1S3Z5V8"/>
<accession>A0A1S3Z5V8</accession>
<dbReference type="KEGG" id="nta:107783136"/>
<feature type="domain" description="Reverse transcriptase Ty1/copia-type" evidence="2">
    <location>
        <begin position="537"/>
        <end position="612"/>
    </location>
</feature>
<sequence length="615" mass="67847">MESVSLNARTGNNNFRTNYNTSGNNTGNSGNRGGYISNKPRQLCDYCKNVGHSRDKCFKLHGYPQNPRYPGNNNKGKRVASNVFGTPSDGPNTTEVEGDHHEEGRIMHHLTQEQYGQPLNILEKLQTGNTREKLGDMKLTGGAVNFAGIVACSSSIEHDNQSSECFDSNVDQWILDSGATNHMTFNKKSLCNVRTLVYPYLVSLPSGYRVKVTLIGDVILSPKFIPKKGPSMKRPLEIGEVKDNLYFYCTNSCKSNSTLLSAPDTTVLTHTSHTTPCASTSSHNRNKVQSTVGNNASNNVNEHSVSNVSPYSSVDVHESCNSVLVPNAFTYEKCNVDLLWHNILGHVPFIKMRGISTILTTFAQKQLYSVISKSSPSNLVSSLDSFSFPVPQIHLNTENHSSPTDPNSSGSATSPTTSPNNHNMVSPTLVSENQYSENTQDTNEYNIPSPQFQIQNSPLSTASPSDYNQHTPALPPENIRPSRTHKLPTYLKDYVCTLPKQPNASQDCEPVSYEKAVVVPARQAAITQKFEALYTDNTWDLVPLPAGKRAIGCKWVYTIKHKANGSIERFKAKLIVKGYTQQARVDYIETFPLVVKMTTVRALIGVAIRDGKCFN</sequence>
<evidence type="ECO:0000256" key="1">
    <source>
        <dbReference type="SAM" id="MobiDB-lite"/>
    </source>
</evidence>
<feature type="region of interest" description="Disordered" evidence="1">
    <location>
        <begin position="394"/>
        <end position="483"/>
    </location>
</feature>
<dbReference type="PANTHER" id="PTHR34222:SF99">
    <property type="entry name" value="PROTEIN, PUTATIVE-RELATED"/>
    <property type="match status" value="1"/>
</dbReference>
<feature type="compositionally biased region" description="Polar residues" evidence="1">
    <location>
        <begin position="1"/>
        <end position="15"/>
    </location>
</feature>
<organism evidence="4">
    <name type="scientific">Nicotiana tabacum</name>
    <name type="common">Common tobacco</name>
    <dbReference type="NCBI Taxonomy" id="4097"/>
    <lineage>
        <taxon>Eukaryota</taxon>
        <taxon>Viridiplantae</taxon>
        <taxon>Streptophyta</taxon>
        <taxon>Embryophyta</taxon>
        <taxon>Tracheophyta</taxon>
        <taxon>Spermatophyta</taxon>
        <taxon>Magnoliopsida</taxon>
        <taxon>eudicotyledons</taxon>
        <taxon>Gunneridae</taxon>
        <taxon>Pentapetalae</taxon>
        <taxon>asterids</taxon>
        <taxon>lamiids</taxon>
        <taxon>Solanales</taxon>
        <taxon>Solanaceae</taxon>
        <taxon>Nicotianoideae</taxon>
        <taxon>Nicotianeae</taxon>
        <taxon>Nicotiana</taxon>
    </lineage>
</organism>
<dbReference type="InterPro" id="IPR013103">
    <property type="entry name" value="RVT_2"/>
</dbReference>